<dbReference type="GO" id="GO:0046565">
    <property type="term" value="F:3-dehydroshikimate dehydratase activity"/>
    <property type="evidence" value="ECO:0007669"/>
    <property type="project" value="UniProtKB-UniRule"/>
</dbReference>
<comment type="catalytic activity">
    <reaction evidence="1">
        <text>3-dehydroshikimate = 3,4-dihydroxybenzoate + H2O</text>
        <dbReference type="Rhea" id="RHEA:24848"/>
        <dbReference type="ChEBI" id="CHEBI:15377"/>
        <dbReference type="ChEBI" id="CHEBI:16630"/>
        <dbReference type="ChEBI" id="CHEBI:36241"/>
        <dbReference type="EC" id="4.2.1.118"/>
    </reaction>
</comment>
<dbReference type="STRING" id="92947.BVG79_00493"/>
<dbReference type="AlphaFoldDB" id="A0A1W6NXU8"/>
<dbReference type="GO" id="GO:0051213">
    <property type="term" value="F:dioxygenase activity"/>
    <property type="evidence" value="ECO:0007669"/>
    <property type="project" value="UniProtKB-KW"/>
</dbReference>
<dbReference type="Gene3D" id="3.20.20.150">
    <property type="entry name" value="Divalent-metal-dependent TIM barrel enzymes"/>
    <property type="match status" value="1"/>
</dbReference>
<dbReference type="GO" id="GO:0046279">
    <property type="term" value="P:3,4-dihydroxybenzoate biosynthetic process"/>
    <property type="evidence" value="ECO:0007669"/>
    <property type="project" value="UniProtKB-UniRule"/>
</dbReference>
<dbReference type="InterPro" id="IPR029068">
    <property type="entry name" value="Glyas_Bleomycin-R_OHBP_Dase"/>
</dbReference>
<protein>
    <recommendedName>
        <fullName evidence="1">3-dehydroshikimate dehydratase</fullName>
        <shortName evidence="1">DSD</shortName>
        <ecNumber evidence="1">4.2.1.118</ecNumber>
    </recommendedName>
</protein>
<keyword evidence="1" id="KW-0456">Lyase</keyword>
<dbReference type="PROSITE" id="PS51819">
    <property type="entry name" value="VOC"/>
    <property type="match status" value="1"/>
</dbReference>
<comment type="pathway">
    <text evidence="1">Aromatic compound metabolism; 3,4-dihydroxybenzoate biosynthesis.</text>
</comment>
<dbReference type="InterPro" id="IPR043700">
    <property type="entry name" value="DSD"/>
</dbReference>
<dbReference type="Gene3D" id="3.10.180.10">
    <property type="entry name" value="2,3-Dihydroxybiphenyl 1,2-Dioxygenase, domain 1"/>
    <property type="match status" value="2"/>
</dbReference>
<accession>A0A1W6NXU8</accession>
<dbReference type="Proteomes" id="UP000242447">
    <property type="component" value="Chromosome"/>
</dbReference>
<dbReference type="EC" id="4.2.1.118" evidence="1"/>
<comment type="similarity">
    <text evidence="1">Belongs to the bacterial two-domain DSD family.</text>
</comment>
<dbReference type="Pfam" id="PF01261">
    <property type="entry name" value="AP_endonuc_2"/>
    <property type="match status" value="1"/>
</dbReference>
<feature type="binding site" evidence="1">
    <location>
        <position position="287"/>
    </location>
    <ligand>
        <name>a divalent metal cation</name>
        <dbReference type="ChEBI" id="CHEBI:60240"/>
        <note>catalytic</note>
    </ligand>
</feature>
<feature type="binding site" evidence="1">
    <location>
        <position position="640"/>
    </location>
    <ligand>
        <name>Mg(2+)</name>
        <dbReference type="ChEBI" id="CHEBI:18420"/>
    </ligand>
</feature>
<keyword evidence="3" id="KW-0670">Pyruvate</keyword>
<comment type="cofactor">
    <cofactor evidence="1">
        <name>a divalent metal cation</name>
        <dbReference type="ChEBI" id="CHEBI:60240"/>
    </cofactor>
</comment>
<feature type="binding site" evidence="1">
    <location>
        <position position="563"/>
    </location>
    <ligand>
        <name>Mg(2+)</name>
        <dbReference type="ChEBI" id="CHEBI:18420"/>
    </ligand>
</feature>
<dbReference type="EMBL" id="CP019937">
    <property type="protein sequence ID" value="ARO13847.1"/>
    <property type="molecule type" value="Genomic_DNA"/>
</dbReference>
<dbReference type="PANTHER" id="PTHR12110">
    <property type="entry name" value="HYDROXYPYRUVATE ISOMERASE"/>
    <property type="match status" value="1"/>
</dbReference>
<dbReference type="UniPathway" id="UPA00088"/>
<feature type="binding site" evidence="1">
    <location>
        <position position="487"/>
    </location>
    <ligand>
        <name>Mg(2+)</name>
        <dbReference type="ChEBI" id="CHEBI:18420"/>
    </ligand>
</feature>
<name>A0A1W6NXU8_9RHOB</name>
<dbReference type="InterPro" id="IPR036237">
    <property type="entry name" value="Xyl_isomerase-like_sf"/>
</dbReference>
<dbReference type="Pfam" id="PF14696">
    <property type="entry name" value="Glyoxalase_5"/>
    <property type="match status" value="1"/>
</dbReference>
<evidence type="ECO:0000256" key="1">
    <source>
        <dbReference type="HAMAP-Rule" id="MF_02238"/>
    </source>
</evidence>
<evidence type="ECO:0000313" key="3">
    <source>
        <dbReference type="EMBL" id="ARO13847.1"/>
    </source>
</evidence>
<gene>
    <name evidence="3" type="primary">hppD</name>
    <name evidence="3" type="ORF">BVG79_00493</name>
</gene>
<reference evidence="3 4" key="1">
    <citation type="submission" date="2017-02" db="EMBL/GenBank/DDBJ databases">
        <title>Ketogulonicigenium robustum SPU B003 Genome sequencing and assembly.</title>
        <authorList>
            <person name="Li Y."/>
            <person name="Liu L."/>
            <person name="Wang C."/>
            <person name="Zhang M."/>
            <person name="Zhang T."/>
            <person name="Zhang Y."/>
        </authorList>
    </citation>
    <scope>NUCLEOTIDE SEQUENCE [LARGE SCALE GENOMIC DNA]</scope>
    <source>
        <strain evidence="3 4">SPU_B003</strain>
    </source>
</reference>
<keyword evidence="1" id="KW-0479">Metal-binding</keyword>
<evidence type="ECO:0000259" key="2">
    <source>
        <dbReference type="PROSITE" id="PS51819"/>
    </source>
</evidence>
<dbReference type="HAMAP" id="MF_02238">
    <property type="entry name" value="DSD"/>
    <property type="match status" value="1"/>
</dbReference>
<dbReference type="SUPFAM" id="SSF51658">
    <property type="entry name" value="Xylose isomerase-like"/>
    <property type="match status" value="1"/>
</dbReference>
<sequence length="675" mass="73043">MMRAQAATIRPETASAAAAATPLAKTTLYDLQIIWCYSFRMLQSDWTAMKTSIATVSISGTFQDKLAAIAAAGFDGIEIFEQDFLASDLSPRDAARMVRDFGLEIMLFQPFRDFEGLPAPLRQRAFSRAEHKFDLMAELGTDLALFCSSLHPAAIGGIDRAADDFHALGDIARQRGIRVGYEALCWGKHVSDHRDAWEIVRRADHDNIGLILDSFHTLGPKIDPETIRRIPGDKIFFVQLADAPAIPMDLLYWSRHFRNMPGEGDLDVTAFTRAILATGYDGPLSLEIFNDQFRAGLPRLVAQSGYRSLVALMDRVARAEPALATNLPAIPPPAQVSAVEFLEFATTAPEAAPLEATLKAAGFAQAGAHRSKAVSLWRQGDISLLINTSSDDFNLTSWSTHGTTVSEIGLKVPSAAASAQRAQALGAKPHTSAAPAPGERAFPGIRHAGGSVLRFLDDANGAPSIWQSDFTVAQGTPAGIGLTHIDHIAQTMAYDEMLSWSLFYTTLLDAARAPMVDVIDPDGLVRSQALAAGALRVTLNGAEARRTLAGQFIEETYGASVQHIAFATTDIFATAEALASRAFPVLPIGGNYYGDLAARFDLPTADLQRMQALNILYDEDENGRFWQIFSRPLAGGLFLEFVQRDGGYAGYGGPNAPFRIAAMKRQMRPAGMPKA</sequence>
<feature type="binding site" evidence="1">
    <location>
        <position position="239"/>
    </location>
    <ligand>
        <name>a divalent metal cation</name>
        <dbReference type="ChEBI" id="CHEBI:60240"/>
        <note>catalytic</note>
    </ligand>
</feature>
<keyword evidence="4" id="KW-1185">Reference proteome</keyword>
<dbReference type="InterPro" id="IPR004360">
    <property type="entry name" value="Glyas_Fos-R_dOase_dom"/>
</dbReference>
<keyword evidence="3" id="KW-0560">Oxidoreductase</keyword>
<dbReference type="GO" id="GO:0046872">
    <property type="term" value="F:metal ion binding"/>
    <property type="evidence" value="ECO:0007669"/>
    <property type="project" value="UniProtKB-UniRule"/>
</dbReference>
<feature type="domain" description="VOC" evidence="2">
    <location>
        <begin position="484"/>
        <end position="631"/>
    </location>
</feature>
<dbReference type="InterPro" id="IPR037523">
    <property type="entry name" value="VOC_core"/>
</dbReference>
<dbReference type="SUPFAM" id="SSF54593">
    <property type="entry name" value="Glyoxalase/Bleomycin resistance protein/Dihydroxybiphenyl dioxygenase"/>
    <property type="match status" value="1"/>
</dbReference>
<feature type="binding site" evidence="1">
    <location>
        <position position="213"/>
    </location>
    <ligand>
        <name>a divalent metal cation</name>
        <dbReference type="ChEBI" id="CHEBI:60240"/>
        <note>catalytic</note>
    </ligand>
</feature>
<keyword evidence="3" id="KW-0223">Dioxygenase</keyword>
<dbReference type="InterPro" id="IPR013022">
    <property type="entry name" value="Xyl_isomerase-like_TIM-brl"/>
</dbReference>
<dbReference type="Pfam" id="PF00903">
    <property type="entry name" value="Glyoxalase"/>
    <property type="match status" value="1"/>
</dbReference>
<dbReference type="InterPro" id="IPR050312">
    <property type="entry name" value="IolE/XylAMocC-like"/>
</dbReference>
<organism evidence="3 4">
    <name type="scientific">Ketogulonicigenium robustum</name>
    <dbReference type="NCBI Taxonomy" id="92947"/>
    <lineage>
        <taxon>Bacteria</taxon>
        <taxon>Pseudomonadati</taxon>
        <taxon>Pseudomonadota</taxon>
        <taxon>Alphaproteobacteria</taxon>
        <taxon>Rhodobacterales</taxon>
        <taxon>Roseobacteraceae</taxon>
        <taxon>Ketogulonicigenium</taxon>
    </lineage>
</organism>
<proteinExistence type="inferred from homology"/>
<dbReference type="KEGG" id="kro:BVG79_00493"/>
<dbReference type="PANTHER" id="PTHR12110:SF21">
    <property type="entry name" value="XYLOSE ISOMERASE-LIKE TIM BARREL DOMAIN-CONTAINING PROTEIN"/>
    <property type="match status" value="1"/>
</dbReference>
<feature type="binding site" evidence="1">
    <location>
        <position position="182"/>
    </location>
    <ligand>
        <name>a divalent metal cation</name>
        <dbReference type="ChEBI" id="CHEBI:60240"/>
        <note>catalytic</note>
    </ligand>
</feature>
<evidence type="ECO:0000313" key="4">
    <source>
        <dbReference type="Proteomes" id="UP000242447"/>
    </source>
</evidence>
<comment type="function">
    <text evidence="1">Catalyzes the conversion of 3-dehydroshikimate to protocatechuate (3,4-dihydroxybenzoate), a common intermediate of quinate and shikimate degradation pathways.</text>
</comment>